<dbReference type="CDD" id="cd02932">
    <property type="entry name" value="OYE_YqiM_FMN"/>
    <property type="match status" value="1"/>
</dbReference>
<accession>A0A4V3DXT6</accession>
<evidence type="ECO:0000256" key="2">
    <source>
        <dbReference type="ARBA" id="ARBA00022630"/>
    </source>
</evidence>
<sequence>MSTLFSPLALRRVTLPNRVVVSPMQQYMAGDDALPNDFHLQHYGRLGLGGAGLVFTEALAVSPEGRVTHHDLGIWSDDYVAALKPIVAAIAAGGAVPATQLIHAGRKGSVGRPWEGYNPLDAASAERGEAPWQTVAASAIPANPGWHVPEALDEKGIARLIAAYADGARRAAAAGFRVLDIHAAHGYLIHSFLSPIGNKREDGWGGDFDGRIRFLLEITKAVRAAWPADLPLFVRLSCIDDQPDGWTLEDSVELSRRLKALGVDVIDCSSGGLGERTTTKLISRPEGYQVPFAERIRAEAKVPTMAVGLITTPAFAESVVAEGRADLVAIGREALMNPHWPLQAARALGHDQNFGAWPPAWGWWLEKRARAAAARAPQS</sequence>
<dbReference type="GO" id="GO:0003959">
    <property type="term" value="F:NADPH dehydrogenase activity"/>
    <property type="evidence" value="ECO:0007669"/>
    <property type="project" value="InterPro"/>
</dbReference>
<evidence type="ECO:0000259" key="6">
    <source>
        <dbReference type="Pfam" id="PF00724"/>
    </source>
</evidence>
<evidence type="ECO:0000256" key="1">
    <source>
        <dbReference type="ARBA" id="ARBA00001917"/>
    </source>
</evidence>
<dbReference type="InterPro" id="IPR013785">
    <property type="entry name" value="Aldolase_TIM"/>
</dbReference>
<dbReference type="SUPFAM" id="SSF51395">
    <property type="entry name" value="FMN-linked oxidoreductases"/>
    <property type="match status" value="1"/>
</dbReference>
<dbReference type="GO" id="GO:0050661">
    <property type="term" value="F:NADP binding"/>
    <property type="evidence" value="ECO:0007669"/>
    <property type="project" value="InterPro"/>
</dbReference>
<keyword evidence="2" id="KW-0285">Flavoprotein</keyword>
<name>A0A4V3DXT6_9HYPH</name>
<dbReference type="PANTHER" id="PTHR43303">
    <property type="entry name" value="NADPH DEHYDROGENASE C23G7.10C-RELATED"/>
    <property type="match status" value="1"/>
</dbReference>
<proteinExistence type="predicted"/>
<dbReference type="InterPro" id="IPR044152">
    <property type="entry name" value="YqjM-like"/>
</dbReference>
<dbReference type="Pfam" id="PF00724">
    <property type="entry name" value="Oxidored_FMN"/>
    <property type="match status" value="1"/>
</dbReference>
<dbReference type="Proteomes" id="UP000295122">
    <property type="component" value="Unassembled WGS sequence"/>
</dbReference>
<evidence type="ECO:0000256" key="4">
    <source>
        <dbReference type="ARBA" id="ARBA00022857"/>
    </source>
</evidence>
<keyword evidence="8" id="KW-1185">Reference proteome</keyword>
<evidence type="ECO:0000313" key="8">
    <source>
        <dbReference type="Proteomes" id="UP000295122"/>
    </source>
</evidence>
<comment type="cofactor">
    <cofactor evidence="1">
        <name>FMN</name>
        <dbReference type="ChEBI" id="CHEBI:58210"/>
    </cofactor>
</comment>
<protein>
    <submittedName>
        <fullName evidence="7">2,4-dienoyl-CoA reductase-like NADH-dependent reductase (Old Yellow Enzyme family)</fullName>
    </submittedName>
</protein>
<organism evidence="7 8">
    <name type="scientific">Enterovirga rhinocerotis</name>
    <dbReference type="NCBI Taxonomy" id="1339210"/>
    <lineage>
        <taxon>Bacteria</taxon>
        <taxon>Pseudomonadati</taxon>
        <taxon>Pseudomonadota</taxon>
        <taxon>Alphaproteobacteria</taxon>
        <taxon>Hyphomicrobiales</taxon>
        <taxon>Methylobacteriaceae</taxon>
        <taxon>Enterovirga</taxon>
    </lineage>
</organism>
<evidence type="ECO:0000256" key="3">
    <source>
        <dbReference type="ARBA" id="ARBA00022643"/>
    </source>
</evidence>
<gene>
    <name evidence="7" type="ORF">EV668_2544</name>
</gene>
<keyword evidence="5" id="KW-0560">Oxidoreductase</keyword>
<dbReference type="Gene3D" id="3.20.20.70">
    <property type="entry name" value="Aldolase class I"/>
    <property type="match status" value="1"/>
</dbReference>
<dbReference type="EMBL" id="SNZR01000013">
    <property type="protein sequence ID" value="TDR89709.1"/>
    <property type="molecule type" value="Genomic_DNA"/>
</dbReference>
<evidence type="ECO:0000313" key="7">
    <source>
        <dbReference type="EMBL" id="TDR89709.1"/>
    </source>
</evidence>
<keyword evidence="3" id="KW-0288">FMN</keyword>
<keyword evidence="4" id="KW-0521">NADP</keyword>
<dbReference type="InterPro" id="IPR001155">
    <property type="entry name" value="OxRdtase_FMN_N"/>
</dbReference>
<feature type="domain" description="NADH:flavin oxidoreductase/NADH oxidase N-terminal" evidence="6">
    <location>
        <begin position="4"/>
        <end position="346"/>
    </location>
</feature>
<dbReference type="RefSeq" id="WP_208111530.1">
    <property type="nucleotide sequence ID" value="NZ_SNZR01000013.1"/>
</dbReference>
<reference evidence="7 8" key="1">
    <citation type="submission" date="2019-03" db="EMBL/GenBank/DDBJ databases">
        <title>Genomic Encyclopedia of Type Strains, Phase IV (KMG-IV): sequencing the most valuable type-strain genomes for metagenomic binning, comparative biology and taxonomic classification.</title>
        <authorList>
            <person name="Goeker M."/>
        </authorList>
    </citation>
    <scope>NUCLEOTIDE SEQUENCE [LARGE SCALE GENOMIC DNA]</scope>
    <source>
        <strain evidence="7 8">DSM 25903</strain>
    </source>
</reference>
<evidence type="ECO:0000256" key="5">
    <source>
        <dbReference type="ARBA" id="ARBA00023002"/>
    </source>
</evidence>
<dbReference type="PANTHER" id="PTHR43303:SF4">
    <property type="entry name" value="NADPH DEHYDROGENASE C23G7.10C-RELATED"/>
    <property type="match status" value="1"/>
</dbReference>
<dbReference type="GO" id="GO:0010181">
    <property type="term" value="F:FMN binding"/>
    <property type="evidence" value="ECO:0007669"/>
    <property type="project" value="InterPro"/>
</dbReference>
<comment type="caution">
    <text evidence="7">The sequence shown here is derived from an EMBL/GenBank/DDBJ whole genome shotgun (WGS) entry which is preliminary data.</text>
</comment>
<dbReference type="AlphaFoldDB" id="A0A4V3DXT6"/>